<sequence length="146" mass="18184">MEISYKILQQYFKYLPKYINTGDNYKISIREKYFVISFINCDYHITIYQDQWDKYEYYTHRPYHLFHISSNNDNNKCSSYFWIDKINYYIHKIPSKYFSYRQSQYGYTSSTRNPCEYQKIKSLLLFFEKNLTRILQHNLEINNRKT</sequence>
<evidence type="ECO:0000313" key="1">
    <source>
        <dbReference type="EMBL" id="AZL89963.1"/>
    </source>
</evidence>
<proteinExistence type="predicted"/>
<name>A0A3S8UZ14_9VIRU</name>
<protein>
    <submittedName>
        <fullName evidence="1">Uncharacterized protein</fullName>
    </submittedName>
</protein>
<organism evidence="1">
    <name type="scientific">Megavirus baoshan</name>
    <dbReference type="NCBI Taxonomy" id="2496520"/>
    <lineage>
        <taxon>Viruses</taxon>
        <taxon>Varidnaviria</taxon>
        <taxon>Bamfordvirae</taxon>
        <taxon>Nucleocytoviricota</taxon>
        <taxon>Megaviricetes</taxon>
        <taxon>Imitervirales</taxon>
        <taxon>Mimiviridae</taxon>
        <taxon>Megamimivirinae</taxon>
        <taxon>Megavirus</taxon>
        <taxon>Megavirus baoshanense</taxon>
    </lineage>
</organism>
<reference evidence="1" key="1">
    <citation type="submission" date="2018-03" db="EMBL/GenBank/DDBJ databases">
        <title>Draft genome sequences of Megaviruse, new member of the family Mimiviridae isolated from water in Shanghai, China.</title>
        <authorList>
            <person name="Xia Y."/>
        </authorList>
    </citation>
    <scope>NUCLEOTIDE SEQUENCE</scope>
    <source>
        <strain evidence="1">SH</strain>
    </source>
</reference>
<dbReference type="EMBL" id="MH046811">
    <property type="protein sequence ID" value="AZL89963.1"/>
    <property type="molecule type" value="Genomic_DNA"/>
</dbReference>
<gene>
    <name evidence="1" type="ORF">Mb0844</name>
</gene>
<accession>A0A3S8UZ14</accession>